<dbReference type="InterPro" id="IPR027417">
    <property type="entry name" value="P-loop_NTPase"/>
</dbReference>
<proteinExistence type="predicted"/>
<evidence type="ECO:0000256" key="2">
    <source>
        <dbReference type="ARBA" id="ARBA00022448"/>
    </source>
</evidence>
<dbReference type="RefSeq" id="WP_169324780.1">
    <property type="nucleotide sequence ID" value="NZ_JABCJJ010000012.1"/>
</dbReference>
<evidence type="ECO:0000256" key="3">
    <source>
        <dbReference type="ARBA" id="ARBA00022741"/>
    </source>
</evidence>
<dbReference type="InterPro" id="IPR050763">
    <property type="entry name" value="ABC_transporter_ATP-binding"/>
</dbReference>
<dbReference type="Proteomes" id="UP000562124">
    <property type="component" value="Unassembled WGS sequence"/>
</dbReference>
<dbReference type="CDD" id="cd03230">
    <property type="entry name" value="ABC_DR_subfamily_A"/>
    <property type="match status" value="1"/>
</dbReference>
<evidence type="ECO:0000256" key="6">
    <source>
        <dbReference type="SAM" id="MobiDB-lite"/>
    </source>
</evidence>
<keyword evidence="9" id="KW-1185">Reference proteome</keyword>
<evidence type="ECO:0000259" key="7">
    <source>
        <dbReference type="PROSITE" id="PS50893"/>
    </source>
</evidence>
<comment type="subcellular location">
    <subcellularLocation>
        <location evidence="1">Cell membrane</location>
        <topology evidence="1">Peripheral membrane protein</topology>
    </subcellularLocation>
</comment>
<organism evidence="8 9">
    <name type="scientific">Cellulomonas fimi</name>
    <dbReference type="NCBI Taxonomy" id="1708"/>
    <lineage>
        <taxon>Bacteria</taxon>
        <taxon>Bacillati</taxon>
        <taxon>Actinomycetota</taxon>
        <taxon>Actinomycetes</taxon>
        <taxon>Micrococcales</taxon>
        <taxon>Cellulomonadaceae</taxon>
        <taxon>Cellulomonas</taxon>
    </lineage>
</organism>
<dbReference type="PROSITE" id="PS50893">
    <property type="entry name" value="ABC_TRANSPORTER_2"/>
    <property type="match status" value="1"/>
</dbReference>
<dbReference type="SMART" id="SM00382">
    <property type="entry name" value="AAA"/>
    <property type="match status" value="1"/>
</dbReference>
<reference evidence="8 9" key="1">
    <citation type="submission" date="2020-04" db="EMBL/GenBank/DDBJ databases">
        <title>Sequencing and Assembly of C. fimi.</title>
        <authorList>
            <person name="Ramsey A.R."/>
        </authorList>
    </citation>
    <scope>NUCLEOTIDE SEQUENCE [LARGE SCALE GENOMIC DNA]</scope>
    <source>
        <strain evidence="8 9">SB</strain>
    </source>
</reference>
<feature type="region of interest" description="Disordered" evidence="6">
    <location>
        <begin position="1"/>
        <end position="21"/>
    </location>
</feature>
<accession>A0A7Y0LZQ2</accession>
<evidence type="ECO:0000256" key="1">
    <source>
        <dbReference type="ARBA" id="ARBA00004202"/>
    </source>
</evidence>
<evidence type="ECO:0000256" key="4">
    <source>
        <dbReference type="ARBA" id="ARBA00022840"/>
    </source>
</evidence>
<dbReference type="InterPro" id="IPR003593">
    <property type="entry name" value="AAA+_ATPase"/>
</dbReference>
<dbReference type="InterPro" id="IPR003439">
    <property type="entry name" value="ABC_transporter-like_ATP-bd"/>
</dbReference>
<evidence type="ECO:0000256" key="5">
    <source>
        <dbReference type="ARBA" id="ARBA00023251"/>
    </source>
</evidence>
<dbReference type="PANTHER" id="PTHR42711:SF16">
    <property type="entry name" value="ABC TRANSPORTER ATP-BINDING PROTEIN"/>
    <property type="match status" value="1"/>
</dbReference>
<dbReference type="GO" id="GO:0005524">
    <property type="term" value="F:ATP binding"/>
    <property type="evidence" value="ECO:0007669"/>
    <property type="project" value="UniProtKB-KW"/>
</dbReference>
<feature type="domain" description="ABC transporter" evidence="7">
    <location>
        <begin position="23"/>
        <end position="252"/>
    </location>
</feature>
<dbReference type="GO" id="GO:0046677">
    <property type="term" value="P:response to antibiotic"/>
    <property type="evidence" value="ECO:0007669"/>
    <property type="project" value="UniProtKB-KW"/>
</dbReference>
<dbReference type="GO" id="GO:0016887">
    <property type="term" value="F:ATP hydrolysis activity"/>
    <property type="evidence" value="ECO:0007669"/>
    <property type="project" value="InterPro"/>
</dbReference>
<keyword evidence="5" id="KW-0046">Antibiotic resistance</keyword>
<sequence length="327" mass="34702">MPSRDPHPTDPHPTDPHPTDPVISVTGLRRQYRAGVQAFEAVRGVDLHVRRGELFALLGTNGAGKTSLLEVVEGLAPATAGEVRVLGLNPYRRRADVRPRIGIMLQEAGFPADLTTLETARMWHGTLGEARSAQESIAVVGLAGREDVPVASLSGGERRRLDLALAVMGRPEVLFLDEPTTGLDPQSRRAAWDLVRGLLADGVTIVLTTHYLEEAAELADRIAILHEGRVARTGTLAEIVASEPASIRYRTSTAALADLDLLSGLPALAGWPRSTGGAVELESVDLQVTLSAVLVRAQDAGAELTDLDASPASLERAFLAVAAETLP</sequence>
<name>A0A7Y0LZQ2_CELFI</name>
<comment type="caution">
    <text evidence="8">The sequence shown here is derived from an EMBL/GenBank/DDBJ whole genome shotgun (WGS) entry which is preliminary data.</text>
</comment>
<evidence type="ECO:0000313" key="8">
    <source>
        <dbReference type="EMBL" id="NMR20398.1"/>
    </source>
</evidence>
<evidence type="ECO:0000313" key="9">
    <source>
        <dbReference type="Proteomes" id="UP000562124"/>
    </source>
</evidence>
<keyword evidence="3" id="KW-0547">Nucleotide-binding</keyword>
<keyword evidence="4 8" id="KW-0067">ATP-binding</keyword>
<dbReference type="Gene3D" id="3.40.50.300">
    <property type="entry name" value="P-loop containing nucleotide triphosphate hydrolases"/>
    <property type="match status" value="1"/>
</dbReference>
<keyword evidence="2" id="KW-0813">Transport</keyword>
<dbReference type="InterPro" id="IPR017871">
    <property type="entry name" value="ABC_transporter-like_CS"/>
</dbReference>
<dbReference type="SUPFAM" id="SSF52540">
    <property type="entry name" value="P-loop containing nucleoside triphosphate hydrolases"/>
    <property type="match status" value="1"/>
</dbReference>
<dbReference type="PROSITE" id="PS00211">
    <property type="entry name" value="ABC_TRANSPORTER_1"/>
    <property type="match status" value="1"/>
</dbReference>
<feature type="compositionally biased region" description="Basic and acidic residues" evidence="6">
    <location>
        <begin position="1"/>
        <end position="18"/>
    </location>
</feature>
<dbReference type="Pfam" id="PF00005">
    <property type="entry name" value="ABC_tran"/>
    <property type="match status" value="1"/>
</dbReference>
<dbReference type="EMBL" id="JABCJJ010000012">
    <property type="protein sequence ID" value="NMR20398.1"/>
    <property type="molecule type" value="Genomic_DNA"/>
</dbReference>
<dbReference type="PANTHER" id="PTHR42711">
    <property type="entry name" value="ABC TRANSPORTER ATP-BINDING PROTEIN"/>
    <property type="match status" value="1"/>
</dbReference>
<dbReference type="AlphaFoldDB" id="A0A7Y0LZQ2"/>
<dbReference type="GO" id="GO:0005886">
    <property type="term" value="C:plasma membrane"/>
    <property type="evidence" value="ECO:0007669"/>
    <property type="project" value="UniProtKB-SubCell"/>
</dbReference>
<protein>
    <submittedName>
        <fullName evidence="8">ABC transporter ATP-binding protein</fullName>
    </submittedName>
</protein>
<gene>
    <name evidence="8" type="ORF">HIR71_09245</name>
</gene>